<dbReference type="Pfam" id="PF13450">
    <property type="entry name" value="NAD_binding_8"/>
    <property type="match status" value="1"/>
</dbReference>
<dbReference type="PANTHER" id="PTHR43747">
    <property type="entry name" value="FAD-BINDING PROTEIN"/>
    <property type="match status" value="1"/>
</dbReference>
<dbReference type="Pfam" id="PF04820">
    <property type="entry name" value="Trp_halogenase"/>
    <property type="match status" value="1"/>
</dbReference>
<dbReference type="SUPFAM" id="SSF51905">
    <property type="entry name" value="FAD/NAD(P)-binding domain"/>
    <property type="match status" value="1"/>
</dbReference>
<proteinExistence type="predicted"/>
<dbReference type="PANTHER" id="PTHR43747:SF1">
    <property type="entry name" value="SLR1998 PROTEIN"/>
    <property type="match status" value="1"/>
</dbReference>
<keyword evidence="2" id="KW-1185">Reference proteome</keyword>
<gene>
    <name evidence="1" type="ORF">POL58_04430</name>
</gene>
<organism evidence="1 2">
    <name type="scientific">Nannocystis radixulma</name>
    <dbReference type="NCBI Taxonomy" id="2995305"/>
    <lineage>
        <taxon>Bacteria</taxon>
        <taxon>Pseudomonadati</taxon>
        <taxon>Myxococcota</taxon>
        <taxon>Polyangia</taxon>
        <taxon>Nannocystales</taxon>
        <taxon>Nannocystaceae</taxon>
        <taxon>Nannocystis</taxon>
    </lineage>
</organism>
<dbReference type="InterPro" id="IPR050816">
    <property type="entry name" value="Flavin-dep_Halogenase_NPB"/>
</dbReference>
<accession>A0ABT5B1C3</accession>
<reference evidence="1 2" key="1">
    <citation type="submission" date="2022-11" db="EMBL/GenBank/DDBJ databases">
        <title>Minimal conservation of predation-associated metabolite biosynthetic gene clusters underscores biosynthetic potential of Myxococcota including descriptions for ten novel species: Archangium lansinium sp. nov., Myxococcus landrumus sp. nov., Nannocystis bai.</title>
        <authorList>
            <person name="Ahearne A."/>
            <person name="Stevens C."/>
            <person name="Dowd S."/>
        </authorList>
    </citation>
    <scope>NUCLEOTIDE SEQUENCE [LARGE SCALE GENOMIC DNA]</scope>
    <source>
        <strain evidence="1 2">NCELM</strain>
    </source>
</reference>
<evidence type="ECO:0000313" key="2">
    <source>
        <dbReference type="Proteomes" id="UP001217838"/>
    </source>
</evidence>
<dbReference type="InterPro" id="IPR006905">
    <property type="entry name" value="Flavin_halogenase"/>
</dbReference>
<comment type="caution">
    <text evidence="1">The sequence shown here is derived from an EMBL/GenBank/DDBJ whole genome shotgun (WGS) entry which is preliminary data.</text>
</comment>
<dbReference type="RefSeq" id="WP_271994744.1">
    <property type="nucleotide sequence ID" value="NZ_JAQNDN010000001.1"/>
</dbReference>
<evidence type="ECO:0000313" key="1">
    <source>
        <dbReference type="EMBL" id="MDC0666967.1"/>
    </source>
</evidence>
<dbReference type="InterPro" id="IPR036188">
    <property type="entry name" value="FAD/NAD-bd_sf"/>
</dbReference>
<dbReference type="Gene3D" id="3.50.50.60">
    <property type="entry name" value="FAD/NAD(P)-binding domain"/>
    <property type="match status" value="1"/>
</dbReference>
<dbReference type="EMBL" id="JAQNDN010000001">
    <property type="protein sequence ID" value="MDC0666967.1"/>
    <property type="molecule type" value="Genomic_DNA"/>
</dbReference>
<protein>
    <submittedName>
        <fullName evidence="1">Tryptophan 7-halogenase</fullName>
    </submittedName>
</protein>
<name>A0ABT5B1C3_9BACT</name>
<sequence>MSQERPDSSPAPRFDIVIGGGGLAGLTLARHLRREVPEATVAVIERQRRPLPVAAHKVGESSVELGSHYFSVVLGLDGYLREKQYLKNGLRFYPGGGTTHALEHRTEIGPPERAKVPSFQLDRGRLEQDLRDMNEEAGVTLIEGCVVKDVTLAEDDGDHLVHIETHGGGDPRTLRCGWFVDASGRRGLLRAKLGLTRPSGHLANAAWWRVPGRVDVADLVPASATAWHQRDPEHIRWFSTVHFMGPGYWLWYIPLAPGDDGQGHTSIGIVVHDELHPFDTIRTRERALAWVEKHEPRCHAQIKDLPFVDFLCLKHYSHATARMFSPQRWSLIGDAGAFSDPFYSPGSDFIALANSFTVEIVKAFLRGGDHAAAAERFNRVYLQFFDTTCETYRKAAPVYGSPRVLPAKVYWDDFVYWSFVCQYFFRGLYRLPGDQHERFEVLGREFAALQFCAQKLLAEWARRADNTPREAHVLLPVIPSMLANLYLDLTHDMSPDEVHAYMRDKLQLAGEILSELALRALAEVTPEQRDELAGLLDLPSWPVRPQPARLAAEAEVGGKRRRALPPVIRDMERTLGRVPGEHDAAALAALVDRAFAGPAQAAS</sequence>
<dbReference type="Proteomes" id="UP001217838">
    <property type="component" value="Unassembled WGS sequence"/>
</dbReference>